<dbReference type="RefSeq" id="WP_126141807.1">
    <property type="nucleotide sequence ID" value="NZ_RXHU01000036.1"/>
</dbReference>
<sequence length="251" mass="27830">MKSSRNGYAVSLQAFVLMLMLAGCSDASAPEASPNAVDAVDASPQTATPAAQPPLPDKAELIAVLRNLERTNLEIMAVAEKKAMKEPAPTFAELKGELLNYNSERALQHWETMYEQSPGWILEPQGLVFAGEHSMLASSFTVEPQVDGKVVLGFKTFGNLTYTQAHYVHYTLAQRENGDWFIDALQVSLLLNSFNREEALEAAKSELGKVTLTHEDEMYYYFKADQSENDMYVFHKKDGYFDFAPSISPSG</sequence>
<dbReference type="EMBL" id="RXHU01000036">
    <property type="protein sequence ID" value="RTE09147.1"/>
    <property type="molecule type" value="Genomic_DNA"/>
</dbReference>
<evidence type="ECO:0000313" key="4">
    <source>
        <dbReference type="Proteomes" id="UP000276128"/>
    </source>
</evidence>
<proteinExistence type="predicted"/>
<feature type="signal peptide" evidence="2">
    <location>
        <begin position="1"/>
        <end position="29"/>
    </location>
</feature>
<feature type="chain" id="PRO_5019041524" description="DUF4309 domain-containing protein" evidence="2">
    <location>
        <begin position="30"/>
        <end position="251"/>
    </location>
</feature>
<gene>
    <name evidence="3" type="ORF">EJQ19_13745</name>
</gene>
<accession>A0A430JDP7</accession>
<organism evidence="3 4">
    <name type="scientific">Paenibacillus whitsoniae</name>
    <dbReference type="NCBI Taxonomy" id="2496558"/>
    <lineage>
        <taxon>Bacteria</taxon>
        <taxon>Bacillati</taxon>
        <taxon>Bacillota</taxon>
        <taxon>Bacilli</taxon>
        <taxon>Bacillales</taxon>
        <taxon>Paenibacillaceae</taxon>
        <taxon>Paenibacillus</taxon>
    </lineage>
</organism>
<evidence type="ECO:0000313" key="3">
    <source>
        <dbReference type="EMBL" id="RTE09147.1"/>
    </source>
</evidence>
<comment type="caution">
    <text evidence="3">The sequence shown here is derived from an EMBL/GenBank/DDBJ whole genome shotgun (WGS) entry which is preliminary data.</text>
</comment>
<evidence type="ECO:0008006" key="5">
    <source>
        <dbReference type="Google" id="ProtNLM"/>
    </source>
</evidence>
<reference evidence="3 4" key="1">
    <citation type="submission" date="2018-12" db="EMBL/GenBank/DDBJ databases">
        <title>Bacillus ochoae sp. nov., Paenibacillus whitsoniae sp. nov., Paenibacillus spiritus sp. nov. Isolated from the Mars Exploration Rover during spacecraft assembly.</title>
        <authorList>
            <person name="Seuylemezian A."/>
            <person name="Vaishampayan P."/>
        </authorList>
    </citation>
    <scope>NUCLEOTIDE SEQUENCE [LARGE SCALE GENOMIC DNA]</scope>
    <source>
        <strain evidence="3 4">MER 54</strain>
    </source>
</reference>
<evidence type="ECO:0000256" key="1">
    <source>
        <dbReference type="SAM" id="MobiDB-lite"/>
    </source>
</evidence>
<dbReference type="PROSITE" id="PS51257">
    <property type="entry name" value="PROKAR_LIPOPROTEIN"/>
    <property type="match status" value="1"/>
</dbReference>
<dbReference type="AlphaFoldDB" id="A0A430JDP7"/>
<evidence type="ECO:0000256" key="2">
    <source>
        <dbReference type="SAM" id="SignalP"/>
    </source>
</evidence>
<feature type="region of interest" description="Disordered" evidence="1">
    <location>
        <begin position="31"/>
        <end position="54"/>
    </location>
</feature>
<keyword evidence="2" id="KW-0732">Signal</keyword>
<dbReference type="Proteomes" id="UP000276128">
    <property type="component" value="Unassembled WGS sequence"/>
</dbReference>
<dbReference type="OrthoDB" id="2581988at2"/>
<keyword evidence="4" id="KW-1185">Reference proteome</keyword>
<name>A0A430JDP7_9BACL</name>
<protein>
    <recommendedName>
        <fullName evidence="5">DUF4309 domain-containing protein</fullName>
    </recommendedName>
</protein>